<dbReference type="RefSeq" id="WP_346356380.1">
    <property type="nucleotide sequence ID" value="NZ_CP078013.2"/>
</dbReference>
<evidence type="ECO:0000313" key="3">
    <source>
        <dbReference type="Proteomes" id="UP001056907"/>
    </source>
</evidence>
<protein>
    <submittedName>
        <fullName evidence="2">DUF6543 domain-containing protein</fullName>
    </submittedName>
</protein>
<reference evidence="2" key="2">
    <citation type="submission" date="2024-04" db="EMBL/GenBank/DDBJ databases">
        <authorList>
            <person name="Diaz M."/>
            <person name="Bach T."/>
            <person name="Gonzalez Anta G."/>
            <person name="Agaras B."/>
            <person name="Wibberg D."/>
            <person name="Noguera F."/>
            <person name="Canciani W."/>
            <person name="Ybarra T."/>
            <person name="Nunez M.L."/>
            <person name="Valverde C."/>
        </authorList>
    </citation>
    <scope>NUCLEOTIDE SEQUENCE</scope>
    <source>
        <strain evidence="2">1008</strain>
    </source>
</reference>
<dbReference type="InterPro" id="IPR046673">
    <property type="entry name" value="ToxA_N"/>
</dbReference>
<name>A0ABD8B3T9_9PSED</name>
<dbReference type="Pfam" id="PF20178">
    <property type="entry name" value="ToxA_N"/>
    <property type="match status" value="1"/>
</dbReference>
<organism evidence="2 3">
    <name type="scientific">Pseudomonas pergaminensis</name>
    <dbReference type="NCBI Taxonomy" id="2853159"/>
    <lineage>
        <taxon>Bacteria</taxon>
        <taxon>Pseudomonadati</taxon>
        <taxon>Pseudomonadota</taxon>
        <taxon>Gammaproteobacteria</taxon>
        <taxon>Pseudomonadales</taxon>
        <taxon>Pseudomonadaceae</taxon>
        <taxon>Pseudomonas</taxon>
    </lineage>
</organism>
<accession>A0ABD8B3T9</accession>
<gene>
    <name evidence="2" type="ORF">KUA23_05770</name>
</gene>
<dbReference type="KEGG" id="ppeg:KUA23_05770"/>
<evidence type="ECO:0000259" key="1">
    <source>
        <dbReference type="Pfam" id="PF20178"/>
    </source>
</evidence>
<feature type="domain" description="Dermonecrotic toxin N-terminal" evidence="1">
    <location>
        <begin position="432"/>
        <end position="709"/>
    </location>
</feature>
<dbReference type="EMBL" id="CP078013">
    <property type="protein sequence ID" value="XAO51746.1"/>
    <property type="molecule type" value="Genomic_DNA"/>
</dbReference>
<dbReference type="Proteomes" id="UP001056907">
    <property type="component" value="Chromosome"/>
</dbReference>
<reference evidence="2" key="1">
    <citation type="journal article" date="2022" name="Front. Plant Sci.">
        <title>Agronomic efficiency and genome mining analysis of the wheat-biostimulant rhizospheric bacterium Pseudomonas pergaminensis sp. nov. strain 1008T.</title>
        <authorList>
            <person name="Diaz M."/>
            <person name="Bach T."/>
            <person name="Gonzalez Anta G."/>
            <person name="Agaras B."/>
            <person name="Wibberg D."/>
            <person name="Noguera F."/>
            <person name="Canciani W."/>
            <person name="Valverde C."/>
        </authorList>
    </citation>
    <scope>NUCLEOTIDE SEQUENCE</scope>
    <source>
        <strain evidence="2">1008</strain>
    </source>
</reference>
<evidence type="ECO:0000313" key="2">
    <source>
        <dbReference type="EMBL" id="XAO51746.1"/>
    </source>
</evidence>
<proteinExistence type="predicted"/>
<sequence>MERWLIDQQQALFSTPNSDPLATIDYRLKTRPLETGISDWLNLLAEAQYHEAIKPVPGFEIDNANMARLPIEAFDKQRQSQSLFALAPEQPKPTPLEEEMLSQFGQLYPSLPLSQRQAQVLQQRTALDGLLDKDDSVTNRKTRLQQFQQQLDNLRVQQDASAVAARLMLKRRTHDVATLNTQFTALYNARVAGLRIEAQIQHALNQISADELKLLEVILDSPVAEERFIEVAVCSMSLSVTEQTNTTKKITESELKGPLVFTAATDLKLPSTSAASYLVYWPGTGGGLQRFASRQALQGALFNIAPQDDRLALALKELTDNPFEHSLRLQQVNFEERAAQLRLTYATPDDADKLVERLEKLREETVEMLVVPEHSAREAAFLEIVEQNNSSHLAASIPTWLDKQTEEQRELLRTRLKAYIPALKRSQALLDQSLPSRDEFVRLKIDSRLRKDFSITQDFTVEVDLPDSTRDIRDPVTGGSGVGGTPIKIITAPSLKRSKMSLDELAVRNIDSSMGKRLHYMTLDVTADNTAEFDRLKAGIDAAYLVKMVQDLNLANAYEKRIVQAFRGTSQESAFQLNYRRECLAEPLRLMLQTQGQLAFMQNHINADERLVWDTAIDADTQQAWEVGTQRIALLPAILVDDSDTNRYGTVTLSGISFIQEKISGMTLLYLPDAPDDRCLQRFDSLELARRKLFDLCSIDTMAEYVASRALTGELQSHLNRIDQATVKHYDAIIGVGSPWPVTTSLAAHQLDAHMGRLIESNRQYARSNEDLADEKYALKSGGLFNGIKIAVSFLPLIGTAVSLVDATTSLYAAVDALRKGDMHHGIEQLASVFECLVYAGMDALTFAAVPAARPNTAKTLMLQRQLKHILRPDFWRNLKSRQAKTQVHRFAGYEFDQLLELGSLQAVQTGPYRHTLRHTSGEHFIADGGRYFKVKFEPTAHEMRLVAKGKTYSPVIAFDEAQQWNTYSALHGGYLTGYSGGSRRGQGTSRAGSRVPAAVEQQTPPAVATVHTQRQATLNDLDRLSKKLGAQVEVTNRDTMRLDNEFSTATTATGTTSRHQATKALDLRLIEDADLAKQVYALNQTAAGFLGSTLQQTVAKSQNWAAMIVGNRYALRALNAKRRILGLQGDFTQLKNRMKAMSPDGAEYLHAEKVLKQYRIEMLDELKQVEIMLGEVTGWLDRITFPSMRAEVIKFASPLQIIFTEHRTQLAKAEMLLELLRAERQPGNPSWIYQERVLELATDKLKRTIAAHRELPTANISKAQRNQVLSNTLEAYELFHLDLTTWNAMSPSHFDANYVSQMLDSLTQLMERARKGIKKAYTAPQAEHTKTLFETEDGQVLVGTEKPAQQQSPRQFIVEDSEGKPVEVWEQMSGSQRYRLNAELSQPKTQPPALPSDLPTMVTEAQARLAAVDAFENKVRAYQTMEPINLEHMLVSEAEALELRANQLQGLSPTHPLIEQLRSRATPLRPAGQALRIERTLASKKPTEGYLDYLMEHNRVEIRKVGIRRGQTQKRPDGETDYFQEYSIHDTARPQDAPSWFAHFHYVKANSAFDTFAKAHLKIAAERYRGLHWQMKKSGKGVQFADLTIWRGNIGKYYAKKHFEALN</sequence>